<evidence type="ECO:0000259" key="1">
    <source>
        <dbReference type="Pfam" id="PF00148"/>
    </source>
</evidence>
<feature type="domain" description="Nitrogenase/oxidoreductase component 1" evidence="1">
    <location>
        <begin position="12"/>
        <end position="422"/>
    </location>
</feature>
<dbReference type="PANTHER" id="PTHR42956:SF1">
    <property type="entry name" value="NITROGENASE IRON-MOLYBDENUM COFACTOR BIOSYNTHESIS PROTEIN NIFE"/>
    <property type="match status" value="1"/>
</dbReference>
<dbReference type="STRING" id="1195236.CTER_2297"/>
<evidence type="ECO:0000313" key="3">
    <source>
        <dbReference type="Proteomes" id="UP000014155"/>
    </source>
</evidence>
<gene>
    <name evidence="2" type="ORF">CTER_2297</name>
</gene>
<dbReference type="Proteomes" id="UP000014155">
    <property type="component" value="Unassembled WGS sequence"/>
</dbReference>
<comment type="caution">
    <text evidence="2">The sequence shown here is derived from an EMBL/GenBank/DDBJ whole genome shotgun (WGS) entry which is preliminary data.</text>
</comment>
<sequence length="424" mass="47411">MADYIEFNRNGCLLQGAVSVLKAIGGVVPIIHSTAGCAVQEKYISNAANGYAADNYTLACTNVIEKQIIFGGSARLREQIKNTVKVLEGELYVVVSGCASEIVGDDMGAMTKEAAEQGYPVINISTPGFKGHSFDAYVKVTRGIIEGLSRSYNQELAVDRDLINIFGIAPNIDPYWEGNLGELYNLLEEAGFRANPLFGYRSTVENWKQIRNAGLNVVFTGWGLEIARYLEEKFGTPYIYMDEVPFGIEGIEEILERLADAYQDKKELLDRIRWQARDKYLYFLSKLAPCYYRHHIQKEAVLVGPSYIAAPLAKFLENGFGQIVRSVIITNNIPRHEKEQLLKKFENSEIIFSEDGRRIEDRIRAIRPEIILGSQLETSIAKELDIPVLYISLPTEGRIILNKSLLGVSGSLALLEAYSNAFTR</sequence>
<dbReference type="eggNOG" id="COG2710">
    <property type="taxonomic scope" value="Bacteria"/>
</dbReference>
<dbReference type="Pfam" id="PF00148">
    <property type="entry name" value="Oxidored_nitro"/>
    <property type="match status" value="1"/>
</dbReference>
<dbReference type="PATRIC" id="fig|1195236.3.peg.2605"/>
<dbReference type="EC" id="1.18.6.1" evidence="2"/>
<proteinExistence type="predicted"/>
<reference evidence="2 3" key="1">
    <citation type="journal article" date="2013" name="Genome Announc.">
        <title>Draft Genome Sequence of the Cellulolytic, Mesophilic, Anaerobic Bacterium Clostridium termitidis Strain CT1112 (DSM 5398).</title>
        <authorList>
            <person name="Lal S."/>
            <person name="Ramachandran U."/>
            <person name="Zhang X."/>
            <person name="Munir R."/>
            <person name="Sparling R."/>
            <person name="Levin D.B."/>
        </authorList>
    </citation>
    <scope>NUCLEOTIDE SEQUENCE [LARGE SCALE GENOMIC DNA]</scope>
    <source>
        <strain evidence="2 3">CT1112</strain>
    </source>
</reference>
<dbReference type="InterPro" id="IPR000510">
    <property type="entry name" value="Nase/OxRdtase_comp1"/>
</dbReference>
<keyword evidence="3" id="KW-1185">Reference proteome</keyword>
<dbReference type="SUPFAM" id="SSF53807">
    <property type="entry name" value="Helical backbone' metal receptor"/>
    <property type="match status" value="1"/>
</dbReference>
<name>S0FIM7_RUMCE</name>
<dbReference type="InterPro" id="IPR049939">
    <property type="entry name" value="NifE-like"/>
</dbReference>
<evidence type="ECO:0000313" key="2">
    <source>
        <dbReference type="EMBL" id="EMS71840.1"/>
    </source>
</evidence>
<dbReference type="GO" id="GO:0016163">
    <property type="term" value="F:nitrogenase activity"/>
    <property type="evidence" value="ECO:0007669"/>
    <property type="project" value="UniProtKB-EC"/>
</dbReference>
<dbReference type="EMBL" id="AORV01000033">
    <property type="protein sequence ID" value="EMS71840.1"/>
    <property type="molecule type" value="Genomic_DNA"/>
</dbReference>
<protein>
    <submittedName>
        <fullName evidence="2">Oxidoreductase/nitrogenase component 1</fullName>
        <ecNumber evidence="2">1.18.6.1</ecNumber>
    </submittedName>
</protein>
<dbReference type="RefSeq" id="WP_004625821.1">
    <property type="nucleotide sequence ID" value="NZ_AORV01000033.1"/>
</dbReference>
<dbReference type="PANTHER" id="PTHR42956">
    <property type="entry name" value="NITROGENASE IRON-MOLYBDENUM COFACTOR BIOSYNTHESIS PROTEIN NIFE"/>
    <property type="match status" value="1"/>
</dbReference>
<dbReference type="AlphaFoldDB" id="S0FIM7"/>
<dbReference type="Gene3D" id="3.40.50.1980">
    <property type="entry name" value="Nitrogenase molybdenum iron protein domain"/>
    <property type="match status" value="3"/>
</dbReference>
<keyword evidence="2" id="KW-0560">Oxidoreductase</keyword>
<organism evidence="2 3">
    <name type="scientific">Ruminiclostridium cellobioparum subsp. termitidis CT1112</name>
    <dbReference type="NCBI Taxonomy" id="1195236"/>
    <lineage>
        <taxon>Bacteria</taxon>
        <taxon>Bacillati</taxon>
        <taxon>Bacillota</taxon>
        <taxon>Clostridia</taxon>
        <taxon>Eubacteriales</taxon>
        <taxon>Oscillospiraceae</taxon>
        <taxon>Ruminiclostridium</taxon>
    </lineage>
</organism>
<accession>S0FIM7</accession>